<evidence type="ECO:0000259" key="2">
    <source>
        <dbReference type="Pfam" id="PF18352"/>
    </source>
</evidence>
<evidence type="ECO:0000256" key="1">
    <source>
        <dbReference type="SAM" id="MobiDB-lite"/>
    </source>
</evidence>
<dbReference type="AlphaFoldDB" id="A0A4R6LUF5"/>
<sequence>MRGSKLMKKLIDQELKELHVALPAKIENYNPETMIAEITLLSKKILNDEEVTIPKIIEVPVGHLNAGPFVIRPPYQKGDVVQVLFNERALDKLLITGDPESVKYKRKHAFDDAVVIKGLKAEQESKLNSNYGEDLLFENQEADSRIVMKKNGDLFAETSGNTDIKTTGNTTIQTDGDTKIDTTGVTDIISGSPATIKAPVITVDGEVHLGGSGGEGLSMGDTLKAWLDGHKHPGDSGGTTGTPTSASPDTSGKVFTN</sequence>
<dbReference type="Proteomes" id="UP000295064">
    <property type="component" value="Unassembled WGS sequence"/>
</dbReference>
<dbReference type="InterPro" id="IPR037026">
    <property type="entry name" value="Vgr_OB-fold_dom_sf"/>
</dbReference>
<accession>A0A4R6LUF5</accession>
<name>A0A4R6LUF5_9FIRM</name>
<protein>
    <recommendedName>
        <fullName evidence="2">Phage protein Gp138 N-terminal domain-containing protein</fullName>
    </recommendedName>
</protein>
<feature type="region of interest" description="Disordered" evidence="1">
    <location>
        <begin position="225"/>
        <end position="257"/>
    </location>
</feature>
<reference evidence="3 4" key="1">
    <citation type="submission" date="2019-03" db="EMBL/GenBank/DDBJ databases">
        <title>Subsurface microbial communities from deep shales in Ohio and West Virginia, USA.</title>
        <authorList>
            <person name="Wrighton K."/>
        </authorList>
    </citation>
    <scope>NUCLEOTIDE SEQUENCE [LARGE SCALE GENOMIC DNA]</scope>
    <source>
        <strain evidence="3 4">MA284_T2</strain>
    </source>
</reference>
<proteinExistence type="predicted"/>
<evidence type="ECO:0000313" key="3">
    <source>
        <dbReference type="EMBL" id="TDO92358.1"/>
    </source>
</evidence>
<comment type="caution">
    <text evidence="3">The sequence shown here is derived from an EMBL/GenBank/DDBJ whole genome shotgun (WGS) entry which is preliminary data.</text>
</comment>
<dbReference type="EMBL" id="SNWX01000006">
    <property type="protein sequence ID" value="TDO92358.1"/>
    <property type="molecule type" value="Genomic_DNA"/>
</dbReference>
<evidence type="ECO:0000313" key="4">
    <source>
        <dbReference type="Proteomes" id="UP000295064"/>
    </source>
</evidence>
<feature type="domain" description="Phage protein Gp138 N-terminal" evidence="2">
    <location>
        <begin position="22"/>
        <end position="118"/>
    </location>
</feature>
<dbReference type="Pfam" id="PF18352">
    <property type="entry name" value="Gp138_N"/>
    <property type="match status" value="1"/>
</dbReference>
<gene>
    <name evidence="3" type="ORF">DFR79_106171</name>
</gene>
<feature type="compositionally biased region" description="Low complexity" evidence="1">
    <location>
        <begin position="241"/>
        <end position="257"/>
    </location>
</feature>
<organism evidence="3 4">
    <name type="scientific">Halanaerobium saccharolyticum</name>
    <dbReference type="NCBI Taxonomy" id="43595"/>
    <lineage>
        <taxon>Bacteria</taxon>
        <taxon>Bacillati</taxon>
        <taxon>Bacillota</taxon>
        <taxon>Clostridia</taxon>
        <taxon>Halanaerobiales</taxon>
        <taxon>Halanaerobiaceae</taxon>
        <taxon>Halanaerobium</taxon>
    </lineage>
</organism>
<dbReference type="InterPro" id="IPR041599">
    <property type="entry name" value="Gp138_N"/>
</dbReference>
<dbReference type="Gene3D" id="2.40.50.230">
    <property type="entry name" value="Gp5 N-terminal domain"/>
    <property type="match status" value="1"/>
</dbReference>